<dbReference type="GO" id="GO:0030435">
    <property type="term" value="P:sporulation resulting in formation of a cellular spore"/>
    <property type="evidence" value="ECO:0007669"/>
    <property type="project" value="UniProtKB-KW"/>
</dbReference>
<proteinExistence type="inferred from homology"/>
<evidence type="ECO:0000313" key="5">
    <source>
        <dbReference type="Proteomes" id="UP000563151"/>
    </source>
</evidence>
<protein>
    <submittedName>
        <fullName evidence="4">Spore coat protein</fullName>
    </submittedName>
</protein>
<name>A0A923E4N2_CLOTT</name>
<evidence type="ECO:0000256" key="3">
    <source>
        <dbReference type="ARBA" id="ARBA00024344"/>
    </source>
</evidence>
<comment type="subcellular location">
    <subcellularLocation>
        <location evidence="2">Spore coat</location>
    </subcellularLocation>
</comment>
<keyword evidence="1" id="KW-0749">Sporulation</keyword>
<dbReference type="Proteomes" id="UP000563151">
    <property type="component" value="Unassembled WGS sequence"/>
</dbReference>
<keyword evidence="4" id="KW-0167">Capsid protein</keyword>
<dbReference type="Gene3D" id="1.20.1260.10">
    <property type="match status" value="1"/>
</dbReference>
<dbReference type="PANTHER" id="PTHR39183">
    <property type="entry name" value="SPORE COAT PROTEIN F-LIKE PROTEIN YHCQ"/>
    <property type="match status" value="1"/>
</dbReference>
<accession>A0A923E4N2</accession>
<dbReference type="RefSeq" id="WP_035149572.1">
    <property type="nucleotide sequence ID" value="NZ_JAAZWO010000001.1"/>
</dbReference>
<comment type="similarity">
    <text evidence="3">Belongs to the CotF family.</text>
</comment>
<dbReference type="PANTHER" id="PTHR39183:SF1">
    <property type="entry name" value="SPORE COAT PROTEIN F-LIKE PROTEIN YHCQ"/>
    <property type="match status" value="1"/>
</dbReference>
<dbReference type="EMBL" id="JAAZWO010000001">
    <property type="protein sequence ID" value="MBC2396362.1"/>
    <property type="molecule type" value="Genomic_DNA"/>
</dbReference>
<evidence type="ECO:0000256" key="1">
    <source>
        <dbReference type="ARBA" id="ARBA00022969"/>
    </source>
</evidence>
<dbReference type="AlphaFoldDB" id="A0A923E4N2"/>
<keyword evidence="4" id="KW-0946">Virion</keyword>
<comment type="caution">
    <text evidence="4">The sequence shown here is derived from an EMBL/GenBank/DDBJ whole genome shotgun (WGS) entry which is preliminary data.</text>
</comment>
<dbReference type="InterPro" id="IPR012347">
    <property type="entry name" value="Ferritin-like"/>
</dbReference>
<reference evidence="4 5" key="1">
    <citation type="submission" date="2020-04" db="EMBL/GenBank/DDBJ databases">
        <title>Genomic insights into acetone-butanol-ethanol (ABE) fermentation by sequencing solventogenic clostridia strains.</title>
        <authorList>
            <person name="Brown S."/>
        </authorList>
    </citation>
    <scope>NUCLEOTIDE SEQUENCE [LARGE SCALE GENOMIC DNA]</scope>
    <source>
        <strain evidence="4 5">DJ011</strain>
    </source>
</reference>
<gene>
    <name evidence="4" type="ORF">HGG79_01035</name>
</gene>
<dbReference type="Pfam" id="PF07875">
    <property type="entry name" value="Coat_F"/>
    <property type="match status" value="1"/>
</dbReference>
<sequence length="101" mass="10998">MAKIIENMIKNNVNINDKVISANMLSAGKAAADAYLNATLTSSTPELRSIYSASLNQIVGGHSALTELAVNEGWDKPYDSPKQQLTDTYNELKTVINKVEQ</sequence>
<evidence type="ECO:0000256" key="2">
    <source>
        <dbReference type="ARBA" id="ARBA00024325"/>
    </source>
</evidence>
<evidence type="ECO:0000313" key="4">
    <source>
        <dbReference type="EMBL" id="MBC2396362.1"/>
    </source>
</evidence>
<dbReference type="InterPro" id="IPR012851">
    <property type="entry name" value="Spore_coat_CotF-like"/>
</dbReference>
<keyword evidence="5" id="KW-1185">Reference proteome</keyword>
<organism evidence="4 5">
    <name type="scientific">Clostridium tetanomorphum</name>
    <dbReference type="NCBI Taxonomy" id="1553"/>
    <lineage>
        <taxon>Bacteria</taxon>
        <taxon>Bacillati</taxon>
        <taxon>Bacillota</taxon>
        <taxon>Clostridia</taxon>
        <taxon>Eubacteriales</taxon>
        <taxon>Clostridiaceae</taxon>
        <taxon>Clostridium</taxon>
    </lineage>
</organism>